<dbReference type="InterPro" id="IPR000182">
    <property type="entry name" value="GNAT_dom"/>
</dbReference>
<reference evidence="2 3" key="1">
    <citation type="submission" date="2024-05" db="EMBL/GenBank/DDBJ databases">
        <title>Halomonas sp. CS7 16S ribosomal RNA gene Genome sequencing and assembly.</title>
        <authorList>
            <person name="Yook S."/>
        </authorList>
    </citation>
    <scope>NUCLEOTIDE SEQUENCE [LARGE SCALE GENOMIC DNA]</scope>
    <source>
        <strain evidence="2 3">CS7</strain>
    </source>
</reference>
<dbReference type="InterPro" id="IPR020036">
    <property type="entry name" value="PseH"/>
</dbReference>
<dbReference type="NCBIfam" id="TIGR03585">
    <property type="entry name" value="PseH"/>
    <property type="match status" value="1"/>
</dbReference>
<dbReference type="PANTHER" id="PTHR43415:SF3">
    <property type="entry name" value="GNAT-FAMILY ACETYLTRANSFERASE"/>
    <property type="match status" value="1"/>
</dbReference>
<dbReference type="GO" id="GO:0016746">
    <property type="term" value="F:acyltransferase activity"/>
    <property type="evidence" value="ECO:0007669"/>
    <property type="project" value="UniProtKB-KW"/>
</dbReference>
<dbReference type="Proteomes" id="UP001472978">
    <property type="component" value="Unassembled WGS sequence"/>
</dbReference>
<sequence>MTDDSVHLRPLREQDLERIRTWRNHPEVRRFMYTQHAISADEHRGWFQQARDDVDRHLLVVERQCAGAAGEPFGFVNLHVVDPCARRAVWGFYLAPEAPRGSGRALGEATLAHTFANLDLHKLCGEALASNDRSIRFHQRLGFMREACLRDHHFDGHTYHDVIGFGLIAADWQTRQGASIP</sequence>
<dbReference type="EC" id="2.3.1.202" evidence="2"/>
<comment type="caution">
    <text evidence="2">The sequence shown here is derived from an EMBL/GenBank/DDBJ whole genome shotgun (WGS) entry which is preliminary data.</text>
</comment>
<keyword evidence="3" id="KW-1185">Reference proteome</keyword>
<name>A0ABV1N8H8_9GAMM</name>
<dbReference type="PROSITE" id="PS51186">
    <property type="entry name" value="GNAT"/>
    <property type="match status" value="1"/>
</dbReference>
<dbReference type="Gene3D" id="3.40.630.30">
    <property type="match status" value="1"/>
</dbReference>
<accession>A0ABV1N8H8</accession>
<dbReference type="Pfam" id="PF13302">
    <property type="entry name" value="Acetyltransf_3"/>
    <property type="match status" value="1"/>
</dbReference>
<dbReference type="SUPFAM" id="SSF55729">
    <property type="entry name" value="Acyl-CoA N-acyltransferases (Nat)"/>
    <property type="match status" value="1"/>
</dbReference>
<protein>
    <submittedName>
        <fullName evidence="2">UDP-4-amino-4, 6-dideoxy-N-acetyl-beta-L-altrosamine N-acetyltransferase</fullName>
        <ecNumber evidence="2">2.3.1.202</ecNumber>
    </submittedName>
</protein>
<gene>
    <name evidence="2" type="primary">pseH</name>
    <name evidence="2" type="ORF">ABE957_15320</name>
</gene>
<dbReference type="PANTHER" id="PTHR43415">
    <property type="entry name" value="SPERMIDINE N(1)-ACETYLTRANSFERASE"/>
    <property type="match status" value="1"/>
</dbReference>
<dbReference type="RefSeq" id="WP_349759534.1">
    <property type="nucleotide sequence ID" value="NZ_JBEGCI010000015.1"/>
</dbReference>
<dbReference type="EMBL" id="JBEGCI010000015">
    <property type="protein sequence ID" value="MEQ6890042.1"/>
    <property type="molecule type" value="Genomic_DNA"/>
</dbReference>
<feature type="domain" description="N-acetyltransferase" evidence="1">
    <location>
        <begin position="6"/>
        <end position="166"/>
    </location>
</feature>
<keyword evidence="2" id="KW-0808">Transferase</keyword>
<organism evidence="2 3">
    <name type="scientific">Halomonas pelophila</name>
    <dbReference type="NCBI Taxonomy" id="3151122"/>
    <lineage>
        <taxon>Bacteria</taxon>
        <taxon>Pseudomonadati</taxon>
        <taxon>Pseudomonadota</taxon>
        <taxon>Gammaproteobacteria</taxon>
        <taxon>Oceanospirillales</taxon>
        <taxon>Halomonadaceae</taxon>
        <taxon>Halomonas</taxon>
    </lineage>
</organism>
<evidence type="ECO:0000259" key="1">
    <source>
        <dbReference type="PROSITE" id="PS51186"/>
    </source>
</evidence>
<keyword evidence="2" id="KW-0012">Acyltransferase</keyword>
<proteinExistence type="predicted"/>
<evidence type="ECO:0000313" key="3">
    <source>
        <dbReference type="Proteomes" id="UP001472978"/>
    </source>
</evidence>
<evidence type="ECO:0000313" key="2">
    <source>
        <dbReference type="EMBL" id="MEQ6890042.1"/>
    </source>
</evidence>
<dbReference type="InterPro" id="IPR016181">
    <property type="entry name" value="Acyl_CoA_acyltransferase"/>
</dbReference>